<evidence type="ECO:0000256" key="5">
    <source>
        <dbReference type="ARBA" id="ARBA00023136"/>
    </source>
</evidence>
<dbReference type="FunFam" id="2.60.120.260:FF:000002">
    <property type="entry name" value="Coagulation factor VIII"/>
    <property type="match status" value="1"/>
</dbReference>
<dbReference type="Proteomes" id="UP000823561">
    <property type="component" value="Chromosome 14"/>
</dbReference>
<evidence type="ECO:0000256" key="8">
    <source>
        <dbReference type="SAM" id="SignalP"/>
    </source>
</evidence>
<dbReference type="PANTHER" id="PTHR46806">
    <property type="entry name" value="F5/8 TYPE C DOMAIN-CONTAINING PROTEIN"/>
    <property type="match status" value="1"/>
</dbReference>
<evidence type="ECO:0000256" key="7">
    <source>
        <dbReference type="PROSITE-ProRule" id="PRU00302"/>
    </source>
</evidence>
<evidence type="ECO:0000259" key="10">
    <source>
        <dbReference type="PROSITE" id="PS50923"/>
    </source>
</evidence>
<keyword evidence="6 7" id="KW-1015">Disulfide bond</keyword>
<dbReference type="Gene3D" id="2.10.70.10">
    <property type="entry name" value="Complement Module, domain 1"/>
    <property type="match status" value="4"/>
</dbReference>
<dbReference type="Pfam" id="PF00084">
    <property type="entry name" value="Sushi"/>
    <property type="match status" value="4"/>
</dbReference>
<reference evidence="11" key="1">
    <citation type="submission" date="2020-10" db="EMBL/GenBank/DDBJ databases">
        <title>Chromosome-scale genome assembly of the Allis shad, Alosa alosa.</title>
        <authorList>
            <person name="Margot Z."/>
            <person name="Christophe K."/>
            <person name="Cabau C."/>
            <person name="Louis A."/>
            <person name="Berthelot C."/>
            <person name="Parey E."/>
            <person name="Roest Crollius H."/>
            <person name="Montfort J."/>
            <person name="Robinson-Rechavi M."/>
            <person name="Bucao C."/>
            <person name="Bouchez O."/>
            <person name="Gislard M."/>
            <person name="Lluch J."/>
            <person name="Milhes M."/>
            <person name="Lampietro C."/>
            <person name="Lopez Roques C."/>
            <person name="Donnadieu C."/>
            <person name="Braasch I."/>
            <person name="Desvignes T."/>
            <person name="Postlethwait J."/>
            <person name="Bobe J."/>
            <person name="Guiguen Y."/>
        </authorList>
    </citation>
    <scope>NUCLEOTIDE SEQUENCE</scope>
    <source>
        <strain evidence="11">M-15738</strain>
        <tissue evidence="11">Blood</tissue>
    </source>
</reference>
<keyword evidence="7" id="KW-0768">Sushi</keyword>
<feature type="chain" id="PRO_5043753309" evidence="8">
    <location>
        <begin position="23"/>
        <end position="433"/>
    </location>
</feature>
<dbReference type="GO" id="GO:0005886">
    <property type="term" value="C:plasma membrane"/>
    <property type="evidence" value="ECO:0007669"/>
    <property type="project" value="TreeGrafter"/>
</dbReference>
<dbReference type="Gene3D" id="2.60.120.260">
    <property type="entry name" value="Galactose-binding domain-like"/>
    <property type="match status" value="1"/>
</dbReference>
<dbReference type="SUPFAM" id="SSF49785">
    <property type="entry name" value="Galactose-binding domain-like"/>
    <property type="match status" value="1"/>
</dbReference>
<organism evidence="11 12">
    <name type="scientific">Alosa alosa</name>
    <name type="common">allis shad</name>
    <dbReference type="NCBI Taxonomy" id="278164"/>
    <lineage>
        <taxon>Eukaryota</taxon>
        <taxon>Metazoa</taxon>
        <taxon>Chordata</taxon>
        <taxon>Craniata</taxon>
        <taxon>Vertebrata</taxon>
        <taxon>Euteleostomi</taxon>
        <taxon>Actinopterygii</taxon>
        <taxon>Neopterygii</taxon>
        <taxon>Teleostei</taxon>
        <taxon>Clupei</taxon>
        <taxon>Clupeiformes</taxon>
        <taxon>Clupeoidei</taxon>
        <taxon>Clupeidae</taxon>
        <taxon>Alosa</taxon>
    </lineage>
</organism>
<evidence type="ECO:0000256" key="1">
    <source>
        <dbReference type="ARBA" id="ARBA00004184"/>
    </source>
</evidence>
<accession>A0AAV6G5H5</accession>
<dbReference type="EMBL" id="JADWDJ010000014">
    <property type="protein sequence ID" value="KAG5270195.1"/>
    <property type="molecule type" value="Genomic_DNA"/>
</dbReference>
<feature type="disulfide bond" evidence="7">
    <location>
        <begin position="213"/>
        <end position="256"/>
    </location>
</feature>
<dbReference type="GO" id="GO:0007155">
    <property type="term" value="P:cell adhesion"/>
    <property type="evidence" value="ECO:0007669"/>
    <property type="project" value="UniProtKB-KW"/>
</dbReference>
<dbReference type="PANTHER" id="PTHR46806:SF5">
    <property type="entry name" value="F5_8 TYPE C DOMAIN-CONTAINING PROTEIN"/>
    <property type="match status" value="1"/>
</dbReference>
<keyword evidence="5" id="KW-0472">Membrane</keyword>
<dbReference type="InterPro" id="IPR008979">
    <property type="entry name" value="Galactose-bd-like_sf"/>
</dbReference>
<dbReference type="SMART" id="SM00231">
    <property type="entry name" value="FA58C"/>
    <property type="match status" value="1"/>
</dbReference>
<feature type="domain" description="Sushi" evidence="10">
    <location>
        <begin position="211"/>
        <end position="269"/>
    </location>
</feature>
<dbReference type="Pfam" id="PF00754">
    <property type="entry name" value="F5_F8_type_C"/>
    <property type="match status" value="1"/>
</dbReference>
<sequence>MQVKNILGSLWIFILVPSGIRGQCTKPTTSDHAVVVDDPFDISKETFVAGSTVKLRCHPGYEPNSRILDSYTCGINGQWKPDPEKFTCHKRACGNPGEVMNGYYEFPDGAEFGAIVRAVCKMGYYMIGENTRTCLADGQWDGRDPVCEVVKCGPPPMISNGRPLNDHSEYEYGNVVQYVCSSSYTLLGDNELAIMCLENGTWSKEPRCVAVNCNRPAILNARRVEGGSGPYGYRSIIRYECSVGYRMTSETGRMVCLENGWSSIPKCEDECMSHLGMKSGIIPDEKLSASSVYCTVWRCPSSLSWHPGLARLDHNGLYNAWLADNNSQLEWLQVDLGIQKQVTGIITQGAKRLGSIYFVSAFKVAFCDDGDSWKVLKDPNTRTDKIFQGNIDNNTHKKNVFDPPFYARFVRFLPWKWNKHIAVRMELLGCRDD</sequence>
<evidence type="ECO:0000259" key="9">
    <source>
        <dbReference type="PROSITE" id="PS50022"/>
    </source>
</evidence>
<gene>
    <name evidence="11" type="ORF">AALO_G00189850</name>
</gene>
<dbReference type="CDD" id="cd00057">
    <property type="entry name" value="FA58C"/>
    <property type="match status" value="1"/>
</dbReference>
<dbReference type="SMART" id="SM00032">
    <property type="entry name" value="CCP"/>
    <property type="match status" value="4"/>
</dbReference>
<dbReference type="SUPFAM" id="SSF57535">
    <property type="entry name" value="Complement control module/SCR domain"/>
    <property type="match status" value="4"/>
</dbReference>
<keyword evidence="8" id="KW-0732">Signal</keyword>
<dbReference type="InterPro" id="IPR035976">
    <property type="entry name" value="Sushi/SCR/CCP_sf"/>
</dbReference>
<proteinExistence type="predicted"/>
<dbReference type="InterPro" id="IPR050633">
    <property type="entry name" value="Neuropilin_MCO_CoagFactor"/>
</dbReference>
<keyword evidence="4" id="KW-0130">Cell adhesion</keyword>
<dbReference type="GO" id="GO:0012505">
    <property type="term" value="C:endomembrane system"/>
    <property type="evidence" value="ECO:0007669"/>
    <property type="project" value="UniProtKB-SubCell"/>
</dbReference>
<evidence type="ECO:0000256" key="6">
    <source>
        <dbReference type="ARBA" id="ARBA00023157"/>
    </source>
</evidence>
<keyword evidence="3" id="KW-0964">Secreted</keyword>
<dbReference type="InterPro" id="IPR000421">
    <property type="entry name" value="FA58C"/>
</dbReference>
<feature type="disulfide bond" evidence="7">
    <location>
        <begin position="120"/>
        <end position="147"/>
    </location>
</feature>
<comment type="caution">
    <text evidence="11">The sequence shown here is derived from an EMBL/GenBank/DDBJ whole genome shotgun (WGS) entry which is preliminary data.</text>
</comment>
<dbReference type="InterPro" id="IPR000436">
    <property type="entry name" value="Sushi_SCR_CCP_dom"/>
</dbReference>
<feature type="domain" description="F5/8 type C" evidence="9">
    <location>
        <begin position="271"/>
        <end position="430"/>
    </location>
</feature>
<evidence type="ECO:0000313" key="12">
    <source>
        <dbReference type="Proteomes" id="UP000823561"/>
    </source>
</evidence>
<feature type="domain" description="Sushi" evidence="10">
    <location>
        <begin position="22"/>
        <end position="90"/>
    </location>
</feature>
<dbReference type="GO" id="GO:0038023">
    <property type="term" value="F:signaling receptor activity"/>
    <property type="evidence" value="ECO:0007669"/>
    <property type="project" value="TreeGrafter"/>
</dbReference>
<protein>
    <submittedName>
        <fullName evidence="11">Uncharacterized protein</fullName>
    </submittedName>
</protein>
<dbReference type="PROSITE" id="PS50022">
    <property type="entry name" value="FA58C_3"/>
    <property type="match status" value="1"/>
</dbReference>
<evidence type="ECO:0000256" key="4">
    <source>
        <dbReference type="ARBA" id="ARBA00022889"/>
    </source>
</evidence>
<feature type="domain" description="Sushi" evidence="10">
    <location>
        <begin position="91"/>
        <end position="149"/>
    </location>
</feature>
<feature type="domain" description="Sushi" evidence="10">
    <location>
        <begin position="150"/>
        <end position="210"/>
    </location>
</feature>
<dbReference type="AlphaFoldDB" id="A0AAV6G5H5"/>
<feature type="signal peptide" evidence="8">
    <location>
        <begin position="1"/>
        <end position="22"/>
    </location>
</feature>
<comment type="subcellular location">
    <subcellularLocation>
        <location evidence="1">Endomembrane system</location>
        <topology evidence="1">Peripheral membrane protein</topology>
    </subcellularLocation>
    <subcellularLocation>
        <location evidence="2">Secreted</location>
    </subcellularLocation>
</comment>
<dbReference type="PROSITE" id="PS50923">
    <property type="entry name" value="SUSHI"/>
    <property type="match status" value="4"/>
</dbReference>
<dbReference type="CDD" id="cd00033">
    <property type="entry name" value="CCP"/>
    <property type="match status" value="4"/>
</dbReference>
<comment type="caution">
    <text evidence="7">Lacks conserved residue(s) required for the propagation of feature annotation.</text>
</comment>
<name>A0AAV6G5H5_9TELE</name>
<evidence type="ECO:0000256" key="3">
    <source>
        <dbReference type="ARBA" id="ARBA00022525"/>
    </source>
</evidence>
<evidence type="ECO:0000313" key="11">
    <source>
        <dbReference type="EMBL" id="KAG5270195.1"/>
    </source>
</evidence>
<dbReference type="PROSITE" id="PS01285">
    <property type="entry name" value="FA58C_1"/>
    <property type="match status" value="1"/>
</dbReference>
<keyword evidence="12" id="KW-1185">Reference proteome</keyword>
<dbReference type="GO" id="GO:0005576">
    <property type="term" value="C:extracellular region"/>
    <property type="evidence" value="ECO:0007669"/>
    <property type="project" value="UniProtKB-SubCell"/>
</dbReference>
<evidence type="ECO:0000256" key="2">
    <source>
        <dbReference type="ARBA" id="ARBA00004613"/>
    </source>
</evidence>